<evidence type="ECO:0008006" key="4">
    <source>
        <dbReference type="Google" id="ProtNLM"/>
    </source>
</evidence>
<feature type="transmembrane region" description="Helical" evidence="1">
    <location>
        <begin position="160"/>
        <end position="178"/>
    </location>
</feature>
<dbReference type="OrthoDB" id="326906at2759"/>
<feature type="transmembrane region" description="Helical" evidence="1">
    <location>
        <begin position="46"/>
        <end position="68"/>
    </location>
</feature>
<protein>
    <recommendedName>
        <fullName evidence="4">RGS domain-containing protein</fullName>
    </recommendedName>
</protein>
<feature type="transmembrane region" description="Helical" evidence="1">
    <location>
        <begin position="6"/>
        <end position="30"/>
    </location>
</feature>
<feature type="transmembrane region" description="Helical" evidence="1">
    <location>
        <begin position="80"/>
        <end position="103"/>
    </location>
</feature>
<proteinExistence type="predicted"/>
<sequence>MGSIYYILSIVLVITFITLLTSSCIFYIFYLDKNSGHIGLYERSKFLFILGSISNYLSSISNIINGVITESIGCKKFNDYSFLLIPAFILSRLYAVSMVLRIYRQGLLNLLRSGEISNEYLSKRISLCRTICLVLAYLFLTLLLFTIANFFVNYSTCDNIFWPFLASYTIETFLFFYMSWEAYKINVHPTIVIEYLFYALSWGTSSFTKIIDERWILQIPLRNCVLLLLAAYSMHEHYKLIRPPLPLEISLKHIFSIEELYYDFKYFLGKLNNKDFIQWCEVYCELTRADFIKYFKPFKDRYAQSGVLDSVIQRDIEESSYEELRIRLEDRLQNAAHMYFNSEQFLLFKKWYYVHFN</sequence>
<keyword evidence="1" id="KW-1133">Transmembrane helix</keyword>
<keyword evidence="1" id="KW-0472">Membrane</keyword>
<feature type="transmembrane region" description="Helical" evidence="1">
    <location>
        <begin position="131"/>
        <end position="154"/>
    </location>
</feature>
<evidence type="ECO:0000313" key="3">
    <source>
        <dbReference type="Proteomes" id="UP000187209"/>
    </source>
</evidence>
<keyword evidence="3" id="KW-1185">Reference proteome</keyword>
<evidence type="ECO:0000256" key="1">
    <source>
        <dbReference type="SAM" id="Phobius"/>
    </source>
</evidence>
<accession>A0A1R2CQQ8</accession>
<organism evidence="2 3">
    <name type="scientific">Stentor coeruleus</name>
    <dbReference type="NCBI Taxonomy" id="5963"/>
    <lineage>
        <taxon>Eukaryota</taxon>
        <taxon>Sar</taxon>
        <taxon>Alveolata</taxon>
        <taxon>Ciliophora</taxon>
        <taxon>Postciliodesmatophora</taxon>
        <taxon>Heterotrichea</taxon>
        <taxon>Heterotrichida</taxon>
        <taxon>Stentoridae</taxon>
        <taxon>Stentor</taxon>
    </lineage>
</organism>
<dbReference type="EMBL" id="MPUH01000084">
    <property type="protein sequence ID" value="OMJ91310.1"/>
    <property type="molecule type" value="Genomic_DNA"/>
</dbReference>
<dbReference type="Proteomes" id="UP000187209">
    <property type="component" value="Unassembled WGS sequence"/>
</dbReference>
<gene>
    <name evidence="2" type="ORF">SteCoe_6203</name>
</gene>
<dbReference type="AlphaFoldDB" id="A0A1R2CQQ8"/>
<comment type="caution">
    <text evidence="2">The sequence shown here is derived from an EMBL/GenBank/DDBJ whole genome shotgun (WGS) entry which is preliminary data.</text>
</comment>
<keyword evidence="1" id="KW-0812">Transmembrane</keyword>
<name>A0A1R2CQQ8_9CILI</name>
<evidence type="ECO:0000313" key="2">
    <source>
        <dbReference type="EMBL" id="OMJ91310.1"/>
    </source>
</evidence>
<reference evidence="2 3" key="1">
    <citation type="submission" date="2016-11" db="EMBL/GenBank/DDBJ databases">
        <title>The macronuclear genome of Stentor coeruleus: a giant cell with tiny introns.</title>
        <authorList>
            <person name="Slabodnick M."/>
            <person name="Ruby J.G."/>
            <person name="Reiff S.B."/>
            <person name="Swart E.C."/>
            <person name="Gosai S."/>
            <person name="Prabakaran S."/>
            <person name="Witkowska E."/>
            <person name="Larue G.E."/>
            <person name="Fisher S."/>
            <person name="Freeman R.M."/>
            <person name="Gunawardena J."/>
            <person name="Chu W."/>
            <person name="Stover N.A."/>
            <person name="Gregory B.D."/>
            <person name="Nowacki M."/>
            <person name="Derisi J."/>
            <person name="Roy S.W."/>
            <person name="Marshall W.F."/>
            <person name="Sood P."/>
        </authorList>
    </citation>
    <scope>NUCLEOTIDE SEQUENCE [LARGE SCALE GENOMIC DNA]</scope>
    <source>
        <strain evidence="2">WM001</strain>
    </source>
</reference>